<feature type="compositionally biased region" description="Low complexity" evidence="1">
    <location>
        <begin position="25"/>
        <end position="45"/>
    </location>
</feature>
<organism evidence="2 3">
    <name type="scientific">Dorcoceras hygrometricum</name>
    <dbReference type="NCBI Taxonomy" id="472368"/>
    <lineage>
        <taxon>Eukaryota</taxon>
        <taxon>Viridiplantae</taxon>
        <taxon>Streptophyta</taxon>
        <taxon>Embryophyta</taxon>
        <taxon>Tracheophyta</taxon>
        <taxon>Spermatophyta</taxon>
        <taxon>Magnoliopsida</taxon>
        <taxon>eudicotyledons</taxon>
        <taxon>Gunneridae</taxon>
        <taxon>Pentapetalae</taxon>
        <taxon>asterids</taxon>
        <taxon>lamiids</taxon>
        <taxon>Lamiales</taxon>
        <taxon>Gesneriaceae</taxon>
        <taxon>Didymocarpoideae</taxon>
        <taxon>Trichosporeae</taxon>
        <taxon>Loxocarpinae</taxon>
        <taxon>Dorcoceras</taxon>
    </lineage>
</organism>
<evidence type="ECO:0000313" key="3">
    <source>
        <dbReference type="Proteomes" id="UP000250235"/>
    </source>
</evidence>
<protein>
    <submittedName>
        <fullName evidence="2">Uncharacterized protein</fullName>
    </submittedName>
</protein>
<gene>
    <name evidence="2" type="ORF">F511_12678</name>
</gene>
<reference evidence="2 3" key="1">
    <citation type="journal article" date="2015" name="Proc. Natl. Acad. Sci. U.S.A.">
        <title>The resurrection genome of Boea hygrometrica: A blueprint for survival of dehydration.</title>
        <authorList>
            <person name="Xiao L."/>
            <person name="Yang G."/>
            <person name="Zhang L."/>
            <person name="Yang X."/>
            <person name="Zhao S."/>
            <person name="Ji Z."/>
            <person name="Zhou Q."/>
            <person name="Hu M."/>
            <person name="Wang Y."/>
            <person name="Chen M."/>
            <person name="Xu Y."/>
            <person name="Jin H."/>
            <person name="Xiao X."/>
            <person name="Hu G."/>
            <person name="Bao F."/>
            <person name="Hu Y."/>
            <person name="Wan P."/>
            <person name="Li L."/>
            <person name="Deng X."/>
            <person name="Kuang T."/>
            <person name="Xiang C."/>
            <person name="Zhu J.K."/>
            <person name="Oliver M.J."/>
            <person name="He Y."/>
        </authorList>
    </citation>
    <scope>NUCLEOTIDE SEQUENCE [LARGE SCALE GENOMIC DNA]</scope>
    <source>
        <strain evidence="3">cv. XS01</strain>
    </source>
</reference>
<feature type="compositionally biased region" description="Polar residues" evidence="1">
    <location>
        <begin position="94"/>
        <end position="106"/>
    </location>
</feature>
<feature type="region of interest" description="Disordered" evidence="1">
    <location>
        <begin position="91"/>
        <end position="112"/>
    </location>
</feature>
<dbReference type="OrthoDB" id="342281at2759"/>
<feature type="region of interest" description="Disordered" evidence="1">
    <location>
        <begin position="1"/>
        <end position="71"/>
    </location>
</feature>
<evidence type="ECO:0000313" key="2">
    <source>
        <dbReference type="EMBL" id="KZV55572.1"/>
    </source>
</evidence>
<feature type="compositionally biased region" description="Acidic residues" evidence="1">
    <location>
        <begin position="1"/>
        <end position="20"/>
    </location>
</feature>
<evidence type="ECO:0000256" key="1">
    <source>
        <dbReference type="SAM" id="MobiDB-lite"/>
    </source>
</evidence>
<name>A0A2Z7DDY0_9LAMI</name>
<dbReference type="EMBL" id="KQ988495">
    <property type="protein sequence ID" value="KZV55572.1"/>
    <property type="molecule type" value="Genomic_DNA"/>
</dbReference>
<dbReference type="Proteomes" id="UP000250235">
    <property type="component" value="Unassembled WGS sequence"/>
</dbReference>
<keyword evidence="3" id="KW-1185">Reference proteome</keyword>
<sequence>MGGTETDSEPELQGYEEEDQPQQCSPHSRSNSFSNSSLSLTPSFHMGVFPSSRISPDSDENNTDCQGPSPSQLQMIVHTERREKKIYFLDSENDVGSSQANPQRVSVSRPPASLNVDSKLQEVEHIVISLDSRIQSMDSQMQSMNSQHSFYEKMDKIATNVTSSQTTLETNLVRQLATQQYQLTNDLDFVMLQLLELVNHLKETGDAKKVEGGQHHNFKEDKDRVNQGKVQEVLELDFLPTTEFIPTVDFLCLNWMLSKTIFEGSLSFKNEVNPDVKISVRPVSRRQSRWEVEFESAATC</sequence>
<dbReference type="AlphaFoldDB" id="A0A2Z7DDY0"/>
<accession>A0A2Z7DDY0</accession>
<proteinExistence type="predicted"/>